<keyword evidence="1" id="KW-0732">Signal</keyword>
<protein>
    <submittedName>
        <fullName evidence="3">Energy transducer TonB</fullName>
    </submittedName>
</protein>
<keyword evidence="4" id="KW-1185">Reference proteome</keyword>
<dbReference type="InterPro" id="IPR037682">
    <property type="entry name" value="TonB_C"/>
</dbReference>
<dbReference type="Pfam" id="PF03544">
    <property type="entry name" value="TonB_C"/>
    <property type="match status" value="1"/>
</dbReference>
<feature type="chain" id="PRO_5046244313" evidence="1">
    <location>
        <begin position="19"/>
        <end position="140"/>
    </location>
</feature>
<accession>A0ABW5NQT2</accession>
<dbReference type="SUPFAM" id="SSF74653">
    <property type="entry name" value="TolA/TonB C-terminal domain"/>
    <property type="match status" value="1"/>
</dbReference>
<feature type="signal peptide" evidence="1">
    <location>
        <begin position="1"/>
        <end position="18"/>
    </location>
</feature>
<evidence type="ECO:0000259" key="2">
    <source>
        <dbReference type="Pfam" id="PF03544"/>
    </source>
</evidence>
<evidence type="ECO:0000313" key="3">
    <source>
        <dbReference type="EMBL" id="MFD2601422.1"/>
    </source>
</evidence>
<name>A0ABW5NQT2_9FLAO</name>
<gene>
    <name evidence="3" type="ORF">ACFSR3_05085</name>
</gene>
<feature type="domain" description="TonB C-terminal" evidence="2">
    <location>
        <begin position="75"/>
        <end position="133"/>
    </location>
</feature>
<dbReference type="Gene3D" id="3.30.1150.10">
    <property type="match status" value="1"/>
</dbReference>
<evidence type="ECO:0000313" key="4">
    <source>
        <dbReference type="Proteomes" id="UP001597480"/>
    </source>
</evidence>
<dbReference type="EMBL" id="JBHUMD010000006">
    <property type="protein sequence ID" value="MFD2601422.1"/>
    <property type="molecule type" value="Genomic_DNA"/>
</dbReference>
<comment type="caution">
    <text evidence="3">The sequence shown here is derived from an EMBL/GenBank/DDBJ whole genome shotgun (WGS) entry which is preliminary data.</text>
</comment>
<organism evidence="3 4">
    <name type="scientific">Flavobacterium suzhouense</name>
    <dbReference type="NCBI Taxonomy" id="1529638"/>
    <lineage>
        <taxon>Bacteria</taxon>
        <taxon>Pseudomonadati</taxon>
        <taxon>Bacteroidota</taxon>
        <taxon>Flavobacteriia</taxon>
        <taxon>Flavobacteriales</taxon>
        <taxon>Flavobacteriaceae</taxon>
        <taxon>Flavobacterium</taxon>
    </lineage>
</organism>
<reference evidence="4" key="1">
    <citation type="journal article" date="2019" name="Int. J. Syst. Evol. Microbiol.">
        <title>The Global Catalogue of Microorganisms (GCM) 10K type strain sequencing project: providing services to taxonomists for standard genome sequencing and annotation.</title>
        <authorList>
            <consortium name="The Broad Institute Genomics Platform"/>
            <consortium name="The Broad Institute Genome Sequencing Center for Infectious Disease"/>
            <person name="Wu L."/>
            <person name="Ma J."/>
        </authorList>
    </citation>
    <scope>NUCLEOTIDE SEQUENCE [LARGE SCALE GENOMIC DNA]</scope>
    <source>
        <strain evidence="4">KCTC 42107</strain>
    </source>
</reference>
<proteinExistence type="predicted"/>
<dbReference type="RefSeq" id="WP_379820006.1">
    <property type="nucleotide sequence ID" value="NZ_JBHUMD010000006.1"/>
</dbReference>
<sequence>MKKLLVLAFLWRFATCTAQTTLDTLIKVDFLYMEELMTSPLPGISVDADYPGGINNFQKELKKKLSNASVKKLNRLKETSKLNFTVEKDGSLSDISISSSDDKKLIKNIEQSVKLMQKWNPAIKNGKPLCTQMSLTLTRE</sequence>
<dbReference type="Proteomes" id="UP001597480">
    <property type="component" value="Unassembled WGS sequence"/>
</dbReference>
<evidence type="ECO:0000256" key="1">
    <source>
        <dbReference type="SAM" id="SignalP"/>
    </source>
</evidence>